<keyword evidence="7" id="KW-1185">Reference proteome</keyword>
<dbReference type="Gene3D" id="3.80.10.10">
    <property type="entry name" value="Ribonuclease Inhibitor"/>
    <property type="match status" value="3"/>
</dbReference>
<dbReference type="NCBIfam" id="TIGR04183">
    <property type="entry name" value="Por_Secre_tail"/>
    <property type="match status" value="1"/>
</dbReference>
<dbReference type="Gene3D" id="2.60.40.10">
    <property type="entry name" value="Immunoglobulins"/>
    <property type="match status" value="2"/>
</dbReference>
<name>A0ABV9I074_9FLAO</name>
<accession>A0ABV9I074</accession>
<evidence type="ECO:0000313" key="6">
    <source>
        <dbReference type="EMBL" id="MFC4635208.1"/>
    </source>
</evidence>
<evidence type="ECO:0000256" key="4">
    <source>
        <dbReference type="SAM" id="SignalP"/>
    </source>
</evidence>
<keyword evidence="1" id="KW-0433">Leucine-rich repeat</keyword>
<evidence type="ECO:0000259" key="5">
    <source>
        <dbReference type="PROSITE" id="PS50825"/>
    </source>
</evidence>
<sequence length="908" mass="95832">MKSKLLIAVCVAFSLYGYAQNVSIPDATFKSLLVTNTNINTNGDGEIQVAEAVAYTGSISVANQGIQDLTGIEAFTEIVGLQAFANPITSIDISQNTKLTQLLIEQTNISGELDLSMLTQLIDFKGHTTNLTAVNMANGNNGNVTRFQVQGTLVTCVQIDPGFTPNSNWITPNDAYSESCPEFTCIVDIPDPIFKSFLLGSSNVNTNGNNEIECSEASSFTGQLFLTVLNIQDLTGIEAFTSLTSLNCSETGLSSIDVSANTSLTYLNISNTDIAAIDLSTNSVLDEFIAVNTSLTSIDVSANTVLTRILVGVNAQLNELNVANGNNMATGDSDFFASDCPNLTCITVDDVVYSNANWTNIDSQTSFSTNCNSACVVNIPDANFKTILLGDVDINTNGNTEIECSEASAYTGTVVVNTSNISDLTGIEAFTAITGLQCGFNQLTSLDISNNTALESLSCNFNQLTSLDVSNNPNLTSISCNTNQISSLDVSSLSMLTSLNLNENQLTSLDVSNNPILESIFCNSNQLTSLNAANGNNTSITTNNFRANNNPNLTCIEVDDVTYSDMTWTNIDPQSSFSTDCSADTTPPVAVCQDITIQLDANGNASILAGDINNGSTDDVALGGISVTPSAFDCNDIGTNTVTFTATDTSGNSDTCTATVTVVDTINPTIVPVADITENADAGMCSAMVSFPVIIINDNCSSTSFTTDAPAGQIFPVGTTLVTITGMDDSGNTVTDTFNVTVVDAEVPVLDCVVVNTIEINEGETFTLPDYVANGDTTATDNCSVTITQNPVAGTVLVADTYQLTFTATDASGNTDTCTQNLVIEEVLSVQDVSLENAISIYPNPATDVIQVASKVALTNIEVYNINGQLVLTNNPAEEINISKLSSGVYFVTLYSETNFITKKLIKK</sequence>
<dbReference type="PANTHER" id="PTHR47566:SF1">
    <property type="entry name" value="PROTEIN NUD1"/>
    <property type="match status" value="1"/>
</dbReference>
<organism evidence="6 7">
    <name type="scientific">Dokdonia ponticola</name>
    <dbReference type="NCBI Taxonomy" id="2041041"/>
    <lineage>
        <taxon>Bacteria</taxon>
        <taxon>Pseudomonadati</taxon>
        <taxon>Bacteroidota</taxon>
        <taxon>Flavobacteriia</taxon>
        <taxon>Flavobacteriales</taxon>
        <taxon>Flavobacteriaceae</taxon>
        <taxon>Dokdonia</taxon>
    </lineage>
</organism>
<evidence type="ECO:0000256" key="1">
    <source>
        <dbReference type="ARBA" id="ARBA00022614"/>
    </source>
</evidence>
<dbReference type="Pfam" id="PF02494">
    <property type="entry name" value="HYR"/>
    <property type="match status" value="2"/>
</dbReference>
<keyword evidence="2 4" id="KW-0732">Signal</keyword>
<dbReference type="InterPro" id="IPR032675">
    <property type="entry name" value="LRR_dom_sf"/>
</dbReference>
<dbReference type="Proteomes" id="UP001596043">
    <property type="component" value="Unassembled WGS sequence"/>
</dbReference>
<dbReference type="Pfam" id="PF18962">
    <property type="entry name" value="Por_Secre_tail"/>
    <property type="match status" value="1"/>
</dbReference>
<dbReference type="InterPro" id="IPR026444">
    <property type="entry name" value="Secre_tail"/>
</dbReference>
<protein>
    <submittedName>
        <fullName evidence="6">HYR domain-containing protein</fullName>
    </submittedName>
</protein>
<evidence type="ECO:0000256" key="2">
    <source>
        <dbReference type="ARBA" id="ARBA00022729"/>
    </source>
</evidence>
<proteinExistence type="predicted"/>
<dbReference type="EMBL" id="JBHSFV010000009">
    <property type="protein sequence ID" value="MFC4635208.1"/>
    <property type="molecule type" value="Genomic_DNA"/>
</dbReference>
<dbReference type="RefSeq" id="WP_379980202.1">
    <property type="nucleotide sequence ID" value="NZ_JBHSFV010000009.1"/>
</dbReference>
<keyword evidence="3" id="KW-0677">Repeat</keyword>
<feature type="signal peptide" evidence="4">
    <location>
        <begin position="1"/>
        <end position="19"/>
    </location>
</feature>
<feature type="domain" description="HYR" evidence="5">
    <location>
        <begin position="663"/>
        <end position="744"/>
    </location>
</feature>
<gene>
    <name evidence="6" type="ORF">ACFO3O_14950</name>
</gene>
<feature type="chain" id="PRO_5047067727" evidence="4">
    <location>
        <begin position="20"/>
        <end position="908"/>
    </location>
</feature>
<evidence type="ECO:0000256" key="3">
    <source>
        <dbReference type="ARBA" id="ARBA00022737"/>
    </source>
</evidence>
<comment type="caution">
    <text evidence="6">The sequence shown here is derived from an EMBL/GenBank/DDBJ whole genome shotgun (WGS) entry which is preliminary data.</text>
</comment>
<dbReference type="PANTHER" id="PTHR47566">
    <property type="match status" value="1"/>
</dbReference>
<dbReference type="SUPFAM" id="SSF52058">
    <property type="entry name" value="L domain-like"/>
    <property type="match status" value="2"/>
</dbReference>
<dbReference type="PROSITE" id="PS50825">
    <property type="entry name" value="HYR"/>
    <property type="match status" value="1"/>
</dbReference>
<dbReference type="InterPro" id="IPR013783">
    <property type="entry name" value="Ig-like_fold"/>
</dbReference>
<dbReference type="InterPro" id="IPR003410">
    <property type="entry name" value="HYR_dom"/>
</dbReference>
<dbReference type="InterPro" id="IPR052574">
    <property type="entry name" value="CDIRP"/>
</dbReference>
<reference evidence="7" key="1">
    <citation type="journal article" date="2019" name="Int. J. Syst. Evol. Microbiol.">
        <title>The Global Catalogue of Microorganisms (GCM) 10K type strain sequencing project: providing services to taxonomists for standard genome sequencing and annotation.</title>
        <authorList>
            <consortium name="The Broad Institute Genomics Platform"/>
            <consortium name="The Broad Institute Genome Sequencing Center for Infectious Disease"/>
            <person name="Wu L."/>
            <person name="Ma J."/>
        </authorList>
    </citation>
    <scope>NUCLEOTIDE SEQUENCE [LARGE SCALE GENOMIC DNA]</scope>
    <source>
        <strain evidence="7">YJ-61-S</strain>
    </source>
</reference>
<evidence type="ECO:0000313" key="7">
    <source>
        <dbReference type="Proteomes" id="UP001596043"/>
    </source>
</evidence>